<keyword evidence="3" id="KW-0472">Membrane</keyword>
<feature type="transmembrane region" description="Helical" evidence="3">
    <location>
        <begin position="131"/>
        <end position="151"/>
    </location>
</feature>
<dbReference type="InterPro" id="IPR036291">
    <property type="entry name" value="NAD(P)-bd_dom_sf"/>
</dbReference>
<evidence type="ECO:0000256" key="3">
    <source>
        <dbReference type="SAM" id="Phobius"/>
    </source>
</evidence>
<evidence type="ECO:0000256" key="2">
    <source>
        <dbReference type="SAM" id="MobiDB-lite"/>
    </source>
</evidence>
<gene>
    <name evidence="5" type="ORF">KDL28_02325</name>
</gene>
<dbReference type="InterPro" id="IPR051203">
    <property type="entry name" value="Polysaccharide_Synthase-Rel"/>
</dbReference>
<organism evidence="5 6">
    <name type="scientific">Pseudonocardia humida</name>
    <dbReference type="NCBI Taxonomy" id="2800819"/>
    <lineage>
        <taxon>Bacteria</taxon>
        <taxon>Bacillati</taxon>
        <taxon>Actinomycetota</taxon>
        <taxon>Actinomycetes</taxon>
        <taxon>Pseudonocardiales</taxon>
        <taxon>Pseudonocardiaceae</taxon>
        <taxon>Pseudonocardia</taxon>
    </lineage>
</organism>
<dbReference type="CDD" id="cd05237">
    <property type="entry name" value="UDP_invert_4-6DH_SDR_e"/>
    <property type="match status" value="1"/>
</dbReference>
<dbReference type="Pfam" id="PF02719">
    <property type="entry name" value="Polysacc_synt_2"/>
    <property type="match status" value="1"/>
</dbReference>
<protein>
    <submittedName>
        <fullName evidence="5">Polysaccharide biosynthesis protein</fullName>
    </submittedName>
</protein>
<dbReference type="EMBL" id="JAGSOV010000008">
    <property type="protein sequence ID" value="MCO1653884.1"/>
    <property type="molecule type" value="Genomic_DNA"/>
</dbReference>
<dbReference type="Proteomes" id="UP001165283">
    <property type="component" value="Unassembled WGS sequence"/>
</dbReference>
<proteinExistence type="inferred from homology"/>
<dbReference type="RefSeq" id="WP_252435497.1">
    <property type="nucleotide sequence ID" value="NZ_JAGSOV010000008.1"/>
</dbReference>
<dbReference type="PANTHER" id="PTHR43318">
    <property type="entry name" value="UDP-N-ACETYLGLUCOSAMINE 4,6-DEHYDRATASE"/>
    <property type="match status" value="1"/>
</dbReference>
<feature type="transmembrane region" description="Helical" evidence="3">
    <location>
        <begin position="69"/>
        <end position="90"/>
    </location>
</feature>
<dbReference type="Pfam" id="PF13727">
    <property type="entry name" value="CoA_binding_3"/>
    <property type="match status" value="1"/>
</dbReference>
<name>A0ABT0ZT34_9PSEU</name>
<reference evidence="5" key="1">
    <citation type="submission" date="2021-04" db="EMBL/GenBank/DDBJ databases">
        <title>Pseudonocardia sp. nov., isolated from sandy soil of mangrove forest.</title>
        <authorList>
            <person name="Zan Z."/>
            <person name="Huang R."/>
            <person name="Liu W."/>
        </authorList>
    </citation>
    <scope>NUCLEOTIDE SEQUENCE</scope>
    <source>
        <strain evidence="5">S2-4</strain>
    </source>
</reference>
<comment type="similarity">
    <text evidence="1">Belongs to the polysaccharide synthase family.</text>
</comment>
<keyword evidence="3" id="KW-0812">Transmembrane</keyword>
<feature type="region of interest" description="Disordered" evidence="2">
    <location>
        <begin position="1"/>
        <end position="20"/>
    </location>
</feature>
<keyword evidence="3" id="KW-1133">Transmembrane helix</keyword>
<evidence type="ECO:0000256" key="1">
    <source>
        <dbReference type="ARBA" id="ARBA00007430"/>
    </source>
</evidence>
<dbReference type="Gene3D" id="3.40.50.720">
    <property type="entry name" value="NAD(P)-binding Rossmann-like Domain"/>
    <property type="match status" value="2"/>
</dbReference>
<keyword evidence="6" id="KW-1185">Reference proteome</keyword>
<accession>A0ABT0ZT34</accession>
<feature type="transmembrane region" description="Helical" evidence="3">
    <location>
        <begin position="102"/>
        <end position="125"/>
    </location>
</feature>
<dbReference type="PANTHER" id="PTHR43318:SF1">
    <property type="entry name" value="POLYSACCHARIDE BIOSYNTHESIS PROTEIN EPSC-RELATED"/>
    <property type="match status" value="1"/>
</dbReference>
<dbReference type="InterPro" id="IPR003869">
    <property type="entry name" value="Polysac_CapD-like"/>
</dbReference>
<comment type="caution">
    <text evidence="5">The sequence shown here is derived from an EMBL/GenBank/DDBJ whole genome shotgun (WGS) entry which is preliminary data.</text>
</comment>
<evidence type="ECO:0000313" key="6">
    <source>
        <dbReference type="Proteomes" id="UP001165283"/>
    </source>
</evidence>
<evidence type="ECO:0000259" key="4">
    <source>
        <dbReference type="Pfam" id="PF02719"/>
    </source>
</evidence>
<dbReference type="SUPFAM" id="SSF51735">
    <property type="entry name" value="NAD(P)-binding Rossmann-fold domains"/>
    <property type="match status" value="2"/>
</dbReference>
<feature type="transmembrane region" description="Helical" evidence="3">
    <location>
        <begin position="35"/>
        <end position="57"/>
    </location>
</feature>
<feature type="domain" description="Polysaccharide biosynthesis protein CapD-like" evidence="4">
    <location>
        <begin position="309"/>
        <end position="586"/>
    </location>
</feature>
<evidence type="ECO:0000313" key="5">
    <source>
        <dbReference type="EMBL" id="MCO1653884.1"/>
    </source>
</evidence>
<sequence length="637" mass="68191">METYVEQGSPGAAVRTAGSPDRAGVRRLPRRARRLALLAWDSAAWVIGLSTGVWLRYDGDVTAIDTRGLAQVLVVALVVQVIVAVPLRLYRGRYSTGSVEDAISVTAAVALVGIVAFVVVLLPSLPPVPRSVPAAGALIALLLSVGARVVVRRWRDRSVRSDGPPTHRVIVLGAGLEGQQLVRSMIADRGREYLPVALLDDDPDLRRRRVYGVRVRGTRDDIAEVAAATGADLLVVASSVLDATAVHRVNRAATTAGLGVKVLPPMAELLGSEIGLAQLRDLDITDLLGRQPVEVDVAAIAGYLTGRRVLVTGAGGSIGSELCRQIHRFGPAELMMLDRDESALHAIQLSIHGSALLDSPDVILADIRDAAVLTALFVARRPEVIFHAAALKHLPLLEQYPTEAWKTNVIGTQNVLDAARACRAEKFVNISTDKAANPISVLGRSKRIGERLVADAACRATGTYLSVRFGNVLGSRGSMLGTFTEQLAHGGPITVTHPEVTRFFMTIPEAVQLVVHAAAIGAPGEVLVLDMGKAVRIEDVARQLMEIAGRTVQIVYTGLRRGEKLHEELFGDEESSTCQVHRAVSHVTVPTLGITFVRQHGDRVGAERAMVELPQFPDSSWTGETAMLAPLLALRRA</sequence>